<organism evidence="15 16">
    <name type="scientific">Amanita muscaria (strain Koide BX008)</name>
    <dbReference type="NCBI Taxonomy" id="946122"/>
    <lineage>
        <taxon>Eukaryota</taxon>
        <taxon>Fungi</taxon>
        <taxon>Dikarya</taxon>
        <taxon>Basidiomycota</taxon>
        <taxon>Agaricomycotina</taxon>
        <taxon>Agaricomycetes</taxon>
        <taxon>Agaricomycetidae</taxon>
        <taxon>Agaricales</taxon>
        <taxon>Pluteineae</taxon>
        <taxon>Amanitaceae</taxon>
        <taxon>Amanita</taxon>
    </lineage>
</organism>
<dbReference type="EMBL" id="KN818228">
    <property type="protein sequence ID" value="KIL68557.1"/>
    <property type="molecule type" value="Genomic_DNA"/>
</dbReference>
<dbReference type="HOGENOM" id="CLU_035382_3_0_1"/>
<evidence type="ECO:0000256" key="13">
    <source>
        <dbReference type="ARBA" id="ARBA00093457"/>
    </source>
</evidence>
<evidence type="ECO:0000256" key="11">
    <source>
        <dbReference type="ARBA" id="ARBA00044743"/>
    </source>
</evidence>
<dbReference type="AlphaFoldDB" id="A0A0C2X346"/>
<evidence type="ECO:0000256" key="9">
    <source>
        <dbReference type="ARBA" id="ARBA00022989"/>
    </source>
</evidence>
<keyword evidence="7 14" id="KW-0812">Transmembrane</keyword>
<evidence type="ECO:0000313" key="15">
    <source>
        <dbReference type="EMBL" id="KIL68557.1"/>
    </source>
</evidence>
<evidence type="ECO:0000256" key="1">
    <source>
        <dbReference type="ARBA" id="ARBA00004477"/>
    </source>
</evidence>
<gene>
    <name evidence="15" type="ORF">M378DRAFT_158365</name>
</gene>
<dbReference type="PANTHER" id="PTHR12646">
    <property type="entry name" value="NOT56 - RELATED"/>
    <property type="match status" value="1"/>
</dbReference>
<evidence type="ECO:0000256" key="7">
    <source>
        <dbReference type="ARBA" id="ARBA00022692"/>
    </source>
</evidence>
<comment type="catalytic activity">
    <reaction evidence="12 14">
        <text>an alpha-D-Man-(1-&gt;2)-alpha-D-Man-(1-&gt;2)-alpha-D-Man-(1-&gt;3)-[alpha-D-Man-(1-&gt;6)]-beta-D-Man-(1-&gt;4)-beta-D-GlcNAc-(1-&gt;4)-alpha-D-GlcNAc-diphospho-di-trans,poly-cis-dolichol + a di-trans,poly-cis-dolichyl beta-D-mannosyl phosphate = an alpha-D-Man-(1-&gt;2)-alpha-D-Man-(1-&gt;2)-alpha-D-Man-(1-&gt;3)-[alpha-D-Man-(1-&gt;3)-alpha-D-Man-(1-&gt;6)]-beta-D-Man-(1-&gt;4)-beta-D-GlcNAc-(1-&gt;4)-alpha-D-GlcNAc-diphospho-di-trans,poly-cis-dolichol + a di-trans,poly-cis-dolichyl phosphate + H(+)</text>
        <dbReference type="Rhea" id="RHEA:29527"/>
        <dbReference type="Rhea" id="RHEA-COMP:19498"/>
        <dbReference type="Rhea" id="RHEA-COMP:19501"/>
        <dbReference type="Rhea" id="RHEA-COMP:19516"/>
        <dbReference type="Rhea" id="RHEA-COMP:19517"/>
        <dbReference type="ChEBI" id="CHEBI:15378"/>
        <dbReference type="ChEBI" id="CHEBI:57683"/>
        <dbReference type="ChEBI" id="CHEBI:58211"/>
        <dbReference type="ChEBI" id="CHEBI:132515"/>
        <dbReference type="ChEBI" id="CHEBI:132516"/>
        <dbReference type="EC" id="2.4.1.258"/>
    </reaction>
    <physiologicalReaction direction="left-to-right" evidence="12 14">
        <dbReference type="Rhea" id="RHEA:29528"/>
    </physiologicalReaction>
</comment>
<evidence type="ECO:0000256" key="12">
    <source>
        <dbReference type="ARBA" id="ARBA00049506"/>
    </source>
</evidence>
<feature type="transmembrane region" description="Helical" evidence="14">
    <location>
        <begin position="211"/>
        <end position="229"/>
    </location>
</feature>
<sequence length="402" mass="46075">MFLKVGNVLNLVHRILTDPHLFWALATVIIVADAILTEVIIQVIPYTEIDWKTYMVHTSLYLEGERDYSKIIGPTGPLVYPAGHVRIHELLYKMTNFGQDLKVVQHVYGFLYIITLCLSCAIYRQASSVPNWLIILLPLSKRLHSIFVLRLFNDCWALALVQAAILMFQCGLDDTAVLLYSLALSVKMSILLYLPGLIVIVFKRRGLYSTLRYILTIIAVQTLVAASFLRHDPWAYLRLAFDLGRVFLFKWTVNWRFVGEEIFLSRHWSLGLLIGHLSLLVLFGLFKWCRADGGVRRVIERGLRRPFSPAGLAPLTGEDVATILFTSNLIGILFARSLHYQFYSWYAQQLPFLTWKSRFPWFIKLALLIIIEYAWNTYPSTTISSSMLLLAHVLLVAGIYSQ</sequence>
<evidence type="ECO:0000313" key="16">
    <source>
        <dbReference type="Proteomes" id="UP000054549"/>
    </source>
</evidence>
<keyword evidence="6 14" id="KW-0808">Transferase</keyword>
<reference evidence="15 16" key="1">
    <citation type="submission" date="2014-04" db="EMBL/GenBank/DDBJ databases">
        <title>Evolutionary Origins and Diversification of the Mycorrhizal Mutualists.</title>
        <authorList>
            <consortium name="DOE Joint Genome Institute"/>
            <consortium name="Mycorrhizal Genomics Consortium"/>
            <person name="Kohler A."/>
            <person name="Kuo A."/>
            <person name="Nagy L.G."/>
            <person name="Floudas D."/>
            <person name="Copeland A."/>
            <person name="Barry K.W."/>
            <person name="Cichocki N."/>
            <person name="Veneault-Fourrey C."/>
            <person name="LaButti K."/>
            <person name="Lindquist E.A."/>
            <person name="Lipzen A."/>
            <person name="Lundell T."/>
            <person name="Morin E."/>
            <person name="Murat C."/>
            <person name="Riley R."/>
            <person name="Ohm R."/>
            <person name="Sun H."/>
            <person name="Tunlid A."/>
            <person name="Henrissat B."/>
            <person name="Grigoriev I.V."/>
            <person name="Hibbett D.S."/>
            <person name="Martin F."/>
        </authorList>
    </citation>
    <scope>NUCLEOTIDE SEQUENCE [LARGE SCALE GENOMIC DNA]</scope>
    <source>
        <strain evidence="15 16">Koide BX008</strain>
    </source>
</reference>
<comment type="pathway">
    <text evidence="2 14">Protein modification; protein glycosylation.</text>
</comment>
<comment type="function">
    <text evidence="11 14">Dol-P-Man:Man(5)GlcNAc(2)-PP-Dol alpha-1,3-mannosyltransferase that operates in the biosynthetic pathway of dolichol-linked oligosaccharides, the glycan precursors employed in protein asparagine (N)-glycosylation. The assembly of dolichol-linked oligosaccharides begins on the cytosolic side of the endoplasmic reticulum membrane and finishes in its lumen. The sequential addition of sugars to dolichol pyrophosphate produces dolichol-linked oligosaccharides containing fourteen sugars, including two GlcNAcs, nine mannoses and three glucoses. Once assembled, the oligosaccharide is transferred from the lipid to nascent proteins by oligosaccharyltransferases. In the lumen of the endoplasmic reticulum, adds the first dolichyl beta-D-mannosyl phosphate derived mannose in an alpha-1,3 linkage to Man(5)GlcNAc(2)-PP-dolichol to produce Man(6)GlcNAc(2)-PP-dolichol.</text>
</comment>
<dbReference type="Pfam" id="PF05208">
    <property type="entry name" value="ALG3"/>
    <property type="match status" value="1"/>
</dbReference>
<feature type="transmembrane region" description="Helical" evidence="14">
    <location>
        <begin position="267"/>
        <end position="286"/>
    </location>
</feature>
<keyword evidence="5 14" id="KW-0328">Glycosyltransferase</keyword>
<dbReference type="InParanoid" id="A0A0C2X346"/>
<feature type="transmembrane region" description="Helical" evidence="14">
    <location>
        <begin position="107"/>
        <end position="126"/>
    </location>
</feature>
<comment type="similarity">
    <text evidence="13">Belongs to the glycosyltransferase ALG3 family.</text>
</comment>
<keyword evidence="9 14" id="KW-1133">Transmembrane helix</keyword>
<accession>A0A0C2X346</accession>
<name>A0A0C2X346_AMAMK</name>
<evidence type="ECO:0000256" key="8">
    <source>
        <dbReference type="ARBA" id="ARBA00022824"/>
    </source>
</evidence>
<dbReference type="InterPro" id="IPR007873">
    <property type="entry name" value="Glycosyltransferase_ALG3"/>
</dbReference>
<keyword evidence="16" id="KW-1185">Reference proteome</keyword>
<protein>
    <recommendedName>
        <fullName evidence="4 14">Dol-P-Man:Man(5)GlcNAc(2)-PP-Dol alpha-1,3-mannosyltransferase</fullName>
        <ecNumber evidence="3 14">2.4.1.258</ecNumber>
    </recommendedName>
    <alternativeName>
        <fullName evidence="14">Dol-P-Man-dependent alpha(1-3)-mannosyltransferase</fullName>
    </alternativeName>
</protein>
<evidence type="ECO:0000256" key="4">
    <source>
        <dbReference type="ARBA" id="ARBA00015561"/>
    </source>
</evidence>
<evidence type="ECO:0000256" key="2">
    <source>
        <dbReference type="ARBA" id="ARBA00004922"/>
    </source>
</evidence>
<dbReference type="STRING" id="946122.A0A0C2X346"/>
<evidence type="ECO:0000256" key="10">
    <source>
        <dbReference type="ARBA" id="ARBA00023136"/>
    </source>
</evidence>
<evidence type="ECO:0000256" key="3">
    <source>
        <dbReference type="ARBA" id="ARBA00011964"/>
    </source>
</evidence>
<dbReference type="GO" id="GO:0052925">
    <property type="term" value="F:dol-P-Man:Man(5)GlcNAc(2)-PP-Dol alpha-1,3-mannosyltransferase activity"/>
    <property type="evidence" value="ECO:0007669"/>
    <property type="project" value="UniProtKB-EC"/>
</dbReference>
<dbReference type="GO" id="GO:0005789">
    <property type="term" value="C:endoplasmic reticulum membrane"/>
    <property type="evidence" value="ECO:0007669"/>
    <property type="project" value="UniProtKB-SubCell"/>
</dbReference>
<proteinExistence type="inferred from homology"/>
<evidence type="ECO:0000256" key="5">
    <source>
        <dbReference type="ARBA" id="ARBA00022676"/>
    </source>
</evidence>
<dbReference type="FunCoup" id="A0A0C2X346">
    <property type="interactions" value="486"/>
</dbReference>
<evidence type="ECO:0000256" key="14">
    <source>
        <dbReference type="RuleBase" id="RU364047"/>
    </source>
</evidence>
<keyword evidence="10 14" id="KW-0472">Membrane</keyword>
<dbReference type="UniPathway" id="UPA00378"/>
<feature type="transmembrane region" description="Helical" evidence="14">
    <location>
        <begin position="180"/>
        <end position="202"/>
    </location>
</feature>
<feature type="transmembrane region" description="Helical" evidence="14">
    <location>
        <begin position="21"/>
        <end position="44"/>
    </location>
</feature>
<comment type="subcellular location">
    <subcellularLocation>
        <location evidence="1 14">Endoplasmic reticulum membrane</location>
        <topology evidence="1 14">Multi-pass membrane protein</topology>
    </subcellularLocation>
</comment>
<evidence type="ECO:0000256" key="6">
    <source>
        <dbReference type="ARBA" id="ARBA00022679"/>
    </source>
</evidence>
<dbReference type="OrthoDB" id="20028at2759"/>
<dbReference type="EC" id="2.4.1.258" evidence="3 14"/>
<feature type="transmembrane region" description="Helical" evidence="14">
    <location>
        <begin position="147"/>
        <end position="168"/>
    </location>
</feature>
<dbReference type="Proteomes" id="UP000054549">
    <property type="component" value="Unassembled WGS sequence"/>
</dbReference>
<dbReference type="PANTHER" id="PTHR12646:SF0">
    <property type="entry name" value="DOL-P-MAN:MAN(5)GLCNAC(2)-PP-DOL ALPHA-1,3-MANNOSYLTRANSFERASE"/>
    <property type="match status" value="1"/>
</dbReference>
<keyword evidence="8 14" id="KW-0256">Endoplasmic reticulum</keyword>